<dbReference type="Gene3D" id="1.20.1050.10">
    <property type="match status" value="1"/>
</dbReference>
<dbReference type="EMBL" id="CP014060">
    <property type="protein sequence ID" value="AMG34895.1"/>
    <property type="molecule type" value="Genomic_DNA"/>
</dbReference>
<dbReference type="RefSeq" id="WP_061070975.1">
    <property type="nucleotide sequence ID" value="NZ_CP014060.2"/>
</dbReference>
<dbReference type="SFLD" id="SFLDG01150">
    <property type="entry name" value="Main.1:_Beta-like"/>
    <property type="match status" value="1"/>
</dbReference>
<dbReference type="InterPro" id="IPR036249">
    <property type="entry name" value="Thioredoxin-like_sf"/>
</dbReference>
<dbReference type="PANTHER" id="PTHR44051">
    <property type="entry name" value="GLUTATHIONE S-TRANSFERASE-RELATED"/>
    <property type="match status" value="1"/>
</dbReference>
<dbReference type="Pfam" id="PF13409">
    <property type="entry name" value="GST_N_2"/>
    <property type="match status" value="1"/>
</dbReference>
<feature type="domain" description="GST N-terminal" evidence="3">
    <location>
        <begin position="1"/>
        <end position="81"/>
    </location>
</feature>
<evidence type="ECO:0000256" key="1">
    <source>
        <dbReference type="ARBA" id="ARBA00007409"/>
    </source>
</evidence>
<dbReference type="FunFam" id="3.40.30.10:FF:000039">
    <property type="entry name" value="Glutathione S-transferase domain"/>
    <property type="match status" value="1"/>
</dbReference>
<dbReference type="InterPro" id="IPR004046">
    <property type="entry name" value="GST_C"/>
</dbReference>
<dbReference type="PROSITE" id="PS50405">
    <property type="entry name" value="GST_CTER"/>
    <property type="match status" value="1"/>
</dbReference>
<dbReference type="SUPFAM" id="SSF47616">
    <property type="entry name" value="GST C-terminal domain-like"/>
    <property type="match status" value="1"/>
</dbReference>
<keyword evidence="2 5" id="KW-0808">Transferase</keyword>
<proteinExistence type="inferred from homology"/>
<gene>
    <name evidence="5" type="ORF">AL504_01765</name>
</gene>
<dbReference type="SFLD" id="SFLDG00358">
    <property type="entry name" value="Main_(cytGST)"/>
    <property type="match status" value="1"/>
</dbReference>
<evidence type="ECO:0000256" key="2">
    <source>
        <dbReference type="ARBA" id="ARBA00022679"/>
    </source>
</evidence>
<dbReference type="InterPro" id="IPR040079">
    <property type="entry name" value="Glutathione_S-Trfase"/>
</dbReference>
<dbReference type="InterPro" id="IPR036282">
    <property type="entry name" value="Glutathione-S-Trfase_C_sf"/>
</dbReference>
<dbReference type="Proteomes" id="UP000060602">
    <property type="component" value="Chromosome"/>
</dbReference>
<dbReference type="CDD" id="cd03047">
    <property type="entry name" value="GST_N_2"/>
    <property type="match status" value="1"/>
</dbReference>
<protein>
    <submittedName>
        <fullName evidence="5">Glutathione S-transferase</fullName>
    </submittedName>
</protein>
<dbReference type="SFLD" id="SFLDS00019">
    <property type="entry name" value="Glutathione_Transferase_(cytos"/>
    <property type="match status" value="1"/>
</dbReference>
<evidence type="ECO:0000259" key="3">
    <source>
        <dbReference type="PROSITE" id="PS50404"/>
    </source>
</evidence>
<dbReference type="SUPFAM" id="SSF52833">
    <property type="entry name" value="Thioredoxin-like"/>
    <property type="match status" value="1"/>
</dbReference>
<dbReference type="InterPro" id="IPR004045">
    <property type="entry name" value="Glutathione_S-Trfase_N"/>
</dbReference>
<dbReference type="Pfam" id="PF00043">
    <property type="entry name" value="GST_C"/>
    <property type="match status" value="1"/>
</dbReference>
<evidence type="ECO:0000313" key="6">
    <source>
        <dbReference type="Proteomes" id="UP000060602"/>
    </source>
</evidence>
<name>A0A109XV26_ALCXX</name>
<comment type="similarity">
    <text evidence="1">Belongs to the GST superfamily.</text>
</comment>
<dbReference type="Gene3D" id="3.40.30.10">
    <property type="entry name" value="Glutaredoxin"/>
    <property type="match status" value="1"/>
</dbReference>
<dbReference type="PROSITE" id="PS50404">
    <property type="entry name" value="GST_NTER"/>
    <property type="match status" value="1"/>
</dbReference>
<dbReference type="GO" id="GO:0016740">
    <property type="term" value="F:transferase activity"/>
    <property type="evidence" value="ECO:0007669"/>
    <property type="project" value="UniProtKB-KW"/>
</dbReference>
<dbReference type="AlphaFoldDB" id="A0A109XV26"/>
<organism evidence="5 6">
    <name type="scientific">Alcaligenes xylosoxydans xylosoxydans</name>
    <name type="common">Achromobacter xylosoxidans</name>
    <dbReference type="NCBI Taxonomy" id="85698"/>
    <lineage>
        <taxon>Bacteria</taxon>
        <taxon>Pseudomonadati</taxon>
        <taxon>Pseudomonadota</taxon>
        <taxon>Betaproteobacteria</taxon>
        <taxon>Burkholderiales</taxon>
        <taxon>Alcaligenaceae</taxon>
        <taxon>Achromobacter</taxon>
    </lineage>
</organism>
<sequence>MLNILGKASSINVRKVLWTCVELDLPFTREDWGAGFRPTADAAFLALNPNAMVPVLRDGDFVLWESNSIIRYLANQYGGDAVHPLYPANARLRARVDQWMDWQATDLNRSWSYAFMALARQSPAHRDAAAIEASSRDWAHFMGILEQRLRDTGAYVAGEAFTLADIAIGLSVNRWFATPLDGALRPELPAVAAYYDRLAERPGYRAHGRNGTA</sequence>
<evidence type="ECO:0000313" key="5">
    <source>
        <dbReference type="EMBL" id="AMG34895.1"/>
    </source>
</evidence>
<feature type="domain" description="GST C-terminal" evidence="4">
    <location>
        <begin position="89"/>
        <end position="213"/>
    </location>
</feature>
<evidence type="ECO:0000259" key="4">
    <source>
        <dbReference type="PROSITE" id="PS50405"/>
    </source>
</evidence>
<dbReference type="InterPro" id="IPR010987">
    <property type="entry name" value="Glutathione-S-Trfase_C-like"/>
</dbReference>
<reference evidence="6" key="1">
    <citation type="submission" date="2015-12" db="EMBL/GenBank/DDBJ databases">
        <title>FDA dAtabase for Regulatory Grade micrObial Sequences (FDA-ARGOS): Supporting development and validation of Infectious Disease Dx tests.</title>
        <authorList>
            <person name="Case J."/>
            <person name="Tallon L."/>
            <person name="Sadzewicz L."/>
            <person name="Sengamalay N."/>
            <person name="Ott S."/>
            <person name="Godinez A."/>
            <person name="Nagaraj S."/>
            <person name="Nadendla S."/>
            <person name="Sichtig H."/>
        </authorList>
    </citation>
    <scope>NUCLEOTIDE SEQUENCE [LARGE SCALE GENOMIC DNA]</scope>
    <source>
        <strain evidence="6">FDAARGOS_147</strain>
    </source>
</reference>
<accession>A0A109XV26</accession>
<dbReference type="PANTHER" id="PTHR44051:SF19">
    <property type="entry name" value="DISULFIDE-BOND OXIDOREDUCTASE YFCG"/>
    <property type="match status" value="1"/>
</dbReference>